<dbReference type="EMBL" id="JAWDGP010002497">
    <property type="protein sequence ID" value="KAK3782556.1"/>
    <property type="molecule type" value="Genomic_DNA"/>
</dbReference>
<accession>A0AAE1A8I2</accession>
<evidence type="ECO:0000313" key="2">
    <source>
        <dbReference type="Proteomes" id="UP001283361"/>
    </source>
</evidence>
<name>A0AAE1A8I2_9GAST</name>
<dbReference type="Proteomes" id="UP001283361">
    <property type="component" value="Unassembled WGS sequence"/>
</dbReference>
<comment type="caution">
    <text evidence="1">The sequence shown here is derived from an EMBL/GenBank/DDBJ whole genome shotgun (WGS) entry which is preliminary data.</text>
</comment>
<evidence type="ECO:0000313" key="1">
    <source>
        <dbReference type="EMBL" id="KAK3782556.1"/>
    </source>
</evidence>
<reference evidence="1" key="1">
    <citation type="journal article" date="2023" name="G3 (Bethesda)">
        <title>A reference genome for the long-term kleptoplast-retaining sea slug Elysia crispata morphotype clarki.</title>
        <authorList>
            <person name="Eastman K.E."/>
            <person name="Pendleton A.L."/>
            <person name="Shaikh M.A."/>
            <person name="Suttiyut T."/>
            <person name="Ogas R."/>
            <person name="Tomko P."/>
            <person name="Gavelis G."/>
            <person name="Widhalm J.R."/>
            <person name="Wisecaver J.H."/>
        </authorList>
    </citation>
    <scope>NUCLEOTIDE SEQUENCE</scope>
    <source>
        <strain evidence="1">ECLA1</strain>
    </source>
</reference>
<dbReference type="AlphaFoldDB" id="A0AAE1A8I2"/>
<gene>
    <name evidence="1" type="ORF">RRG08_028052</name>
</gene>
<keyword evidence="2" id="KW-1185">Reference proteome</keyword>
<organism evidence="1 2">
    <name type="scientific">Elysia crispata</name>
    <name type="common">lettuce slug</name>
    <dbReference type="NCBI Taxonomy" id="231223"/>
    <lineage>
        <taxon>Eukaryota</taxon>
        <taxon>Metazoa</taxon>
        <taxon>Spiralia</taxon>
        <taxon>Lophotrochozoa</taxon>
        <taxon>Mollusca</taxon>
        <taxon>Gastropoda</taxon>
        <taxon>Heterobranchia</taxon>
        <taxon>Euthyneura</taxon>
        <taxon>Panpulmonata</taxon>
        <taxon>Sacoglossa</taxon>
        <taxon>Placobranchoidea</taxon>
        <taxon>Plakobranchidae</taxon>
        <taxon>Elysia</taxon>
    </lineage>
</organism>
<proteinExistence type="predicted"/>
<sequence>MCDGSDEDPVGGTVEAVLGSSVGVRHHLMEQLWQVMALLSLVLFRTSGDVTLFSPSLEDLGCLPFDDIE</sequence>
<protein>
    <submittedName>
        <fullName evidence="1">Uncharacterized protein</fullName>
    </submittedName>
</protein>